<dbReference type="PANTHER" id="PTHR35841">
    <property type="entry name" value="PHOSPHONATES-BINDING PERIPLASMIC PROTEIN"/>
    <property type="match status" value="1"/>
</dbReference>
<dbReference type="SUPFAM" id="SSF53850">
    <property type="entry name" value="Periplasmic binding protein-like II"/>
    <property type="match status" value="1"/>
</dbReference>
<evidence type="ECO:0000313" key="2">
    <source>
        <dbReference type="EMBL" id="MCK7592947.1"/>
    </source>
</evidence>
<feature type="chain" id="PRO_5046348956" evidence="1">
    <location>
        <begin position="23"/>
        <end position="275"/>
    </location>
</feature>
<evidence type="ECO:0000256" key="1">
    <source>
        <dbReference type="SAM" id="SignalP"/>
    </source>
</evidence>
<dbReference type="Gene3D" id="3.40.190.10">
    <property type="entry name" value="Periplasmic binding protein-like II"/>
    <property type="match status" value="1"/>
</dbReference>
<proteinExistence type="predicted"/>
<sequence>MLRTIVIAAAAFAACMPGASQAQAPAERGSYQLAVEPSYPPEQAREVYKPLLEYLEKETGQKFELVAVRNYHFYWRDLRGEADIDFAFEDAHFTDYRMKRDGFVPLARKAEPSVFVLMASPETADQGLSGLIGRSVVSMPSPSLGFATLAELFTNPVSQPEIRSEASTWRDGVEMVFSGDAVAAMVPEFIAQQYPNLVEVARSKAFPGAAFSASPEVPEDVRQSVRDALLKLTEDPASFDILAELGMSAFVAAEPDEYDGSESILSAFFGYTPPN</sequence>
<keyword evidence="1" id="KW-0732">Signal</keyword>
<dbReference type="PROSITE" id="PS51257">
    <property type="entry name" value="PROKAR_LIPOPROTEIN"/>
    <property type="match status" value="1"/>
</dbReference>
<dbReference type="Proteomes" id="UP001431449">
    <property type="component" value="Unassembled WGS sequence"/>
</dbReference>
<dbReference type="RefSeq" id="WP_248205706.1">
    <property type="nucleotide sequence ID" value="NZ_JALNMH010000003.1"/>
</dbReference>
<name>A0ABT0GFX7_9GAMM</name>
<accession>A0ABT0GFX7</accession>
<dbReference type="PANTHER" id="PTHR35841:SF1">
    <property type="entry name" value="PHOSPHONATES-BINDING PERIPLASMIC PROTEIN"/>
    <property type="match status" value="1"/>
</dbReference>
<protein>
    <submittedName>
        <fullName evidence="2">Phosphate/phosphite/phosphonate ABC transporter substrate-binding protein</fullName>
    </submittedName>
</protein>
<organism evidence="2 3">
    <name type="scientific">Pseudomarimonas salicorniae</name>
    <dbReference type="NCBI Taxonomy" id="2933270"/>
    <lineage>
        <taxon>Bacteria</taxon>
        <taxon>Pseudomonadati</taxon>
        <taxon>Pseudomonadota</taxon>
        <taxon>Gammaproteobacteria</taxon>
        <taxon>Lysobacterales</taxon>
        <taxon>Lysobacteraceae</taxon>
        <taxon>Pseudomarimonas</taxon>
    </lineage>
</organism>
<dbReference type="Pfam" id="PF12974">
    <property type="entry name" value="Phosphonate-bd"/>
    <property type="match status" value="1"/>
</dbReference>
<keyword evidence="3" id="KW-1185">Reference proteome</keyword>
<reference evidence="2" key="1">
    <citation type="submission" date="2022-04" db="EMBL/GenBank/DDBJ databases">
        <title>Lysobacter sp. CAU 1642 isolated from sea sand.</title>
        <authorList>
            <person name="Kim W."/>
        </authorList>
    </citation>
    <scope>NUCLEOTIDE SEQUENCE</scope>
    <source>
        <strain evidence="2">CAU 1642</strain>
    </source>
</reference>
<comment type="caution">
    <text evidence="2">The sequence shown here is derived from an EMBL/GenBank/DDBJ whole genome shotgun (WGS) entry which is preliminary data.</text>
</comment>
<dbReference type="EMBL" id="JALNMH010000003">
    <property type="protein sequence ID" value="MCK7592947.1"/>
    <property type="molecule type" value="Genomic_DNA"/>
</dbReference>
<evidence type="ECO:0000313" key="3">
    <source>
        <dbReference type="Proteomes" id="UP001431449"/>
    </source>
</evidence>
<gene>
    <name evidence="2" type="ORF">M0G41_04600</name>
</gene>
<feature type="signal peptide" evidence="1">
    <location>
        <begin position="1"/>
        <end position="22"/>
    </location>
</feature>